<accession>A0A0K1PKA8</accession>
<evidence type="ECO:0000256" key="9">
    <source>
        <dbReference type="RuleBase" id="RU004414"/>
    </source>
</evidence>
<dbReference type="PANTHER" id="PTHR12220:SF13">
    <property type="entry name" value="LARGE RIBOSOMAL SUBUNIT PROTEIN UL16M"/>
    <property type="match status" value="1"/>
</dbReference>
<proteinExistence type="inferred from homology"/>
<dbReference type="Pfam" id="PF00252">
    <property type="entry name" value="Ribosomal_L16"/>
    <property type="match status" value="1"/>
</dbReference>
<keyword evidence="2 7" id="KW-0820">tRNA-binding</keyword>
<keyword evidence="5 7" id="KW-0687">Ribonucleoprotein</keyword>
<dbReference type="InterPro" id="IPR000114">
    <property type="entry name" value="Ribosomal_uL16_bact-type"/>
</dbReference>
<dbReference type="GO" id="GO:0003735">
    <property type="term" value="F:structural constituent of ribosome"/>
    <property type="evidence" value="ECO:0007669"/>
    <property type="project" value="InterPro"/>
</dbReference>
<reference evidence="10 11" key="1">
    <citation type="submission" date="2015-08" db="EMBL/GenBank/DDBJ databases">
        <authorList>
            <person name="Babu N.S."/>
            <person name="Beckwith C.J."/>
            <person name="Beseler K.G."/>
            <person name="Brison A."/>
            <person name="Carone J.V."/>
            <person name="Caskin T.P."/>
            <person name="Diamond M."/>
            <person name="Durham M.E."/>
            <person name="Foxe J.M."/>
            <person name="Go M."/>
            <person name="Henderson B.A."/>
            <person name="Jones I.B."/>
            <person name="McGettigan J.A."/>
            <person name="Micheletti S.J."/>
            <person name="Nasrallah M.E."/>
            <person name="Ortiz D."/>
            <person name="Piller C.R."/>
            <person name="Privatt S.R."/>
            <person name="Schneider S.L."/>
            <person name="Sharp S."/>
            <person name="Smith T.C."/>
            <person name="Stanton J.D."/>
            <person name="Ullery H.E."/>
            <person name="Wilson R.J."/>
            <person name="Serrano M.G."/>
            <person name="Buck G."/>
            <person name="Lee V."/>
            <person name="Wang Y."/>
            <person name="Carvalho R."/>
            <person name="Voegtly L."/>
            <person name="Shi R."/>
            <person name="Duckworth R."/>
            <person name="Johnson A."/>
            <person name="Loviza R."/>
            <person name="Walstead R."/>
            <person name="Shah Z."/>
            <person name="Kiflezghi M."/>
            <person name="Wade K."/>
            <person name="Ball S.L."/>
            <person name="Bradley K.W."/>
            <person name="Asai D.J."/>
            <person name="Bowman C.A."/>
            <person name="Russell D.A."/>
            <person name="Pope W.H."/>
            <person name="Jacobs-Sera D."/>
            <person name="Hendrix R.W."/>
            <person name="Hatfull G.F."/>
        </authorList>
    </citation>
    <scope>NUCLEOTIDE SEQUENCE [LARGE SCALE GENOMIC DNA]</scope>
    <source>
        <strain evidence="10 11">DSM 27648</strain>
    </source>
</reference>
<evidence type="ECO:0000256" key="4">
    <source>
        <dbReference type="ARBA" id="ARBA00022980"/>
    </source>
</evidence>
<dbReference type="KEGG" id="llu:AKJ09_00208"/>
<dbReference type="GO" id="GO:0019843">
    <property type="term" value="F:rRNA binding"/>
    <property type="evidence" value="ECO:0007669"/>
    <property type="project" value="UniProtKB-UniRule"/>
</dbReference>
<comment type="subunit">
    <text evidence="7 9">Part of the 50S ribosomal subunit.</text>
</comment>
<sequence length="152" mass="16614">MLVPKRTKFRKMQKGNNRGIASRGSDVSFGDFAMQAVEPGRLTARQIEAARMAITRHVKRQGKLWIRIFPHRPVTKKPLEVRMGGGKGGVEEWAADILPGRVMYEISGVDEKTAREAFRLAGHKIPVGYKFLVRGVAGVVAGLASTTGKASS</sequence>
<dbReference type="PROSITE" id="PS00586">
    <property type="entry name" value="RIBOSOMAL_L16_1"/>
    <property type="match status" value="1"/>
</dbReference>
<comment type="similarity">
    <text evidence="1 7 8">Belongs to the universal ribosomal protein uL16 family.</text>
</comment>
<dbReference type="EMBL" id="CP012333">
    <property type="protein sequence ID" value="AKU93544.1"/>
    <property type="molecule type" value="Genomic_DNA"/>
</dbReference>
<dbReference type="GO" id="GO:0000049">
    <property type="term" value="F:tRNA binding"/>
    <property type="evidence" value="ECO:0007669"/>
    <property type="project" value="UniProtKB-KW"/>
</dbReference>
<dbReference type="SUPFAM" id="SSF54686">
    <property type="entry name" value="Ribosomal protein L16p/L10e"/>
    <property type="match status" value="1"/>
</dbReference>
<evidence type="ECO:0000256" key="7">
    <source>
        <dbReference type="HAMAP-Rule" id="MF_01342"/>
    </source>
</evidence>
<keyword evidence="3 7" id="KW-0699">rRNA-binding</keyword>
<organism evidence="10 11">
    <name type="scientific">Labilithrix luteola</name>
    <dbReference type="NCBI Taxonomy" id="1391654"/>
    <lineage>
        <taxon>Bacteria</taxon>
        <taxon>Pseudomonadati</taxon>
        <taxon>Myxococcota</taxon>
        <taxon>Polyangia</taxon>
        <taxon>Polyangiales</taxon>
        <taxon>Labilitrichaceae</taxon>
        <taxon>Labilithrix</taxon>
    </lineage>
</organism>
<evidence type="ECO:0000256" key="2">
    <source>
        <dbReference type="ARBA" id="ARBA00022555"/>
    </source>
</evidence>
<dbReference type="InterPro" id="IPR047873">
    <property type="entry name" value="Ribosomal_uL16"/>
</dbReference>
<dbReference type="PRINTS" id="PR00060">
    <property type="entry name" value="RIBOSOMALL16"/>
</dbReference>
<keyword evidence="7 9" id="KW-0694">RNA-binding</keyword>
<dbReference type="FunFam" id="3.90.1170.10:FF:000001">
    <property type="entry name" value="50S ribosomal protein L16"/>
    <property type="match status" value="1"/>
</dbReference>
<dbReference type="RefSeq" id="WP_146645214.1">
    <property type="nucleotide sequence ID" value="NZ_CP012333.1"/>
</dbReference>
<evidence type="ECO:0000256" key="8">
    <source>
        <dbReference type="RuleBase" id="RU004413"/>
    </source>
</evidence>
<evidence type="ECO:0000256" key="1">
    <source>
        <dbReference type="ARBA" id="ARBA00008931"/>
    </source>
</evidence>
<evidence type="ECO:0000313" key="10">
    <source>
        <dbReference type="EMBL" id="AKU93544.1"/>
    </source>
</evidence>
<dbReference type="InterPro" id="IPR020798">
    <property type="entry name" value="Ribosomal_uL16_CS"/>
</dbReference>
<evidence type="ECO:0000256" key="5">
    <source>
        <dbReference type="ARBA" id="ARBA00023274"/>
    </source>
</evidence>
<dbReference type="PROSITE" id="PS00701">
    <property type="entry name" value="RIBOSOMAL_L16_2"/>
    <property type="match status" value="1"/>
</dbReference>
<dbReference type="InterPro" id="IPR036920">
    <property type="entry name" value="Ribosomal_uL16_sf"/>
</dbReference>
<dbReference type="HAMAP" id="MF_01342">
    <property type="entry name" value="Ribosomal_uL16"/>
    <property type="match status" value="1"/>
</dbReference>
<dbReference type="Gene3D" id="3.90.1170.10">
    <property type="entry name" value="Ribosomal protein L10e/L16"/>
    <property type="match status" value="1"/>
</dbReference>
<dbReference type="STRING" id="1391654.AKJ09_00208"/>
<dbReference type="Proteomes" id="UP000064967">
    <property type="component" value="Chromosome"/>
</dbReference>
<dbReference type="PANTHER" id="PTHR12220">
    <property type="entry name" value="50S/60S RIBOSOMAL PROTEIN L16"/>
    <property type="match status" value="1"/>
</dbReference>
<dbReference type="GO" id="GO:0006412">
    <property type="term" value="P:translation"/>
    <property type="evidence" value="ECO:0007669"/>
    <property type="project" value="UniProtKB-UniRule"/>
</dbReference>
<dbReference type="AlphaFoldDB" id="A0A0K1PKA8"/>
<dbReference type="NCBIfam" id="TIGR01164">
    <property type="entry name" value="rplP_bact"/>
    <property type="match status" value="1"/>
</dbReference>
<evidence type="ECO:0000256" key="6">
    <source>
        <dbReference type="ARBA" id="ARBA00035198"/>
    </source>
</evidence>
<dbReference type="OrthoDB" id="9802589at2"/>
<gene>
    <name evidence="7" type="primary">rplP</name>
    <name evidence="10" type="ORF">AKJ09_00208</name>
</gene>
<name>A0A0K1PKA8_9BACT</name>
<dbReference type="PATRIC" id="fig|1391654.3.peg.223"/>
<dbReference type="InterPro" id="IPR016180">
    <property type="entry name" value="Ribosomal_uL16_dom"/>
</dbReference>
<protein>
    <recommendedName>
        <fullName evidence="6 7">Large ribosomal subunit protein uL16</fullName>
    </recommendedName>
</protein>
<evidence type="ECO:0000256" key="3">
    <source>
        <dbReference type="ARBA" id="ARBA00022730"/>
    </source>
</evidence>
<keyword evidence="4 7" id="KW-0689">Ribosomal protein</keyword>
<keyword evidence="11" id="KW-1185">Reference proteome</keyword>
<dbReference type="CDD" id="cd01433">
    <property type="entry name" value="Ribosomal_L16_L10e"/>
    <property type="match status" value="1"/>
</dbReference>
<dbReference type="GO" id="GO:0022625">
    <property type="term" value="C:cytosolic large ribosomal subunit"/>
    <property type="evidence" value="ECO:0007669"/>
    <property type="project" value="TreeGrafter"/>
</dbReference>
<comment type="function">
    <text evidence="7 9">Binds 23S rRNA and is also seen to make contacts with the A and possibly P site tRNAs.</text>
</comment>
<evidence type="ECO:0000313" key="11">
    <source>
        <dbReference type="Proteomes" id="UP000064967"/>
    </source>
</evidence>